<evidence type="ECO:0008006" key="3">
    <source>
        <dbReference type="Google" id="ProtNLM"/>
    </source>
</evidence>
<comment type="caution">
    <text evidence="1">The sequence shown here is derived from an EMBL/GenBank/DDBJ whole genome shotgun (WGS) entry which is preliminary data.</text>
</comment>
<dbReference type="EMBL" id="JBHSLU010000017">
    <property type="protein sequence ID" value="MFC5505320.1"/>
    <property type="molecule type" value="Genomic_DNA"/>
</dbReference>
<evidence type="ECO:0000313" key="2">
    <source>
        <dbReference type="Proteomes" id="UP001596060"/>
    </source>
</evidence>
<dbReference type="RefSeq" id="WP_377816405.1">
    <property type="nucleotide sequence ID" value="NZ_JBHSLU010000017.1"/>
</dbReference>
<dbReference type="Proteomes" id="UP001596060">
    <property type="component" value="Unassembled WGS sequence"/>
</dbReference>
<gene>
    <name evidence="1" type="ORF">ACFPN9_08620</name>
</gene>
<proteinExistence type="predicted"/>
<evidence type="ECO:0000313" key="1">
    <source>
        <dbReference type="EMBL" id="MFC5505320.1"/>
    </source>
</evidence>
<name>A0ABW0NYV4_9HYPH</name>
<keyword evidence="2" id="KW-1185">Reference proteome</keyword>
<accession>A0ABW0NYV4</accession>
<reference evidence="2" key="1">
    <citation type="journal article" date="2019" name="Int. J. Syst. Evol. Microbiol.">
        <title>The Global Catalogue of Microorganisms (GCM) 10K type strain sequencing project: providing services to taxonomists for standard genome sequencing and annotation.</title>
        <authorList>
            <consortium name="The Broad Institute Genomics Platform"/>
            <consortium name="The Broad Institute Genome Sequencing Center for Infectious Disease"/>
            <person name="Wu L."/>
            <person name="Ma J."/>
        </authorList>
    </citation>
    <scope>NUCLEOTIDE SEQUENCE [LARGE SCALE GENOMIC DNA]</scope>
    <source>
        <strain evidence="2">CCUG 43117</strain>
    </source>
</reference>
<sequence length="189" mass="21392">MTNIQSVCLIDAMKACEQMPGLSVLDHGIMVRDYYRDLIGHIRHGHALQLEWRLPDWINDPRLLQGLPCDEVMETYHLFHDCGKPHCRTVDENGKQHFPDHARVSRDIWLSLGGDERIGDLIGMDMDAHLLKDEGVAAFAQRPQACALLLTALAEIHANATMFGGIDATGFKIKWKHVDKRGRAILRHL</sequence>
<protein>
    <recommendedName>
        <fullName evidence="3">HD domain-containing protein</fullName>
    </recommendedName>
</protein>
<organism evidence="1 2">
    <name type="scientific">Bosea massiliensis</name>
    <dbReference type="NCBI Taxonomy" id="151419"/>
    <lineage>
        <taxon>Bacteria</taxon>
        <taxon>Pseudomonadati</taxon>
        <taxon>Pseudomonadota</taxon>
        <taxon>Alphaproteobacteria</taxon>
        <taxon>Hyphomicrobiales</taxon>
        <taxon>Boseaceae</taxon>
        <taxon>Bosea</taxon>
    </lineage>
</organism>